<evidence type="ECO:0000256" key="8">
    <source>
        <dbReference type="ARBA" id="ARBA00023306"/>
    </source>
</evidence>
<dbReference type="SUPFAM" id="SSF143026">
    <property type="entry name" value="Kinetochore globular domain"/>
    <property type="match status" value="1"/>
</dbReference>
<proteinExistence type="inferred from homology"/>
<dbReference type="InterPro" id="IPR013252">
    <property type="entry name" value="Ndc80_Spc24"/>
</dbReference>
<feature type="compositionally biased region" description="Polar residues" evidence="11">
    <location>
        <begin position="89"/>
        <end position="106"/>
    </location>
</feature>
<evidence type="ECO:0000256" key="7">
    <source>
        <dbReference type="ARBA" id="ARBA00023242"/>
    </source>
</evidence>
<dbReference type="RefSeq" id="XP_052944087.1">
    <property type="nucleotide sequence ID" value="XM_053090383.1"/>
</dbReference>
<dbReference type="PANTHER" id="PTHR22142:SF2">
    <property type="entry name" value="KINETOCHORE PROTEIN SPC24"/>
    <property type="match status" value="1"/>
</dbReference>
<evidence type="ECO:0000256" key="9">
    <source>
        <dbReference type="ARBA" id="ARBA00023328"/>
    </source>
</evidence>
<keyword evidence="9 10" id="KW-0137">Centromere</keyword>
<evidence type="ECO:0000256" key="6">
    <source>
        <dbReference type="ARBA" id="ARBA00023054"/>
    </source>
</evidence>
<feature type="region of interest" description="Disordered" evidence="11">
    <location>
        <begin position="89"/>
        <end position="111"/>
    </location>
</feature>
<keyword evidence="3 10" id="KW-0132">Cell division</keyword>
<comment type="subunit">
    <text evidence="10">Component of the NDC80 complex.</text>
</comment>
<comment type="subcellular location">
    <subcellularLocation>
        <location evidence="10">Nucleus</location>
    </subcellularLocation>
    <subcellularLocation>
        <location evidence="10">Chromosome</location>
        <location evidence="10">Centromere</location>
        <location evidence="10">Kinetochore</location>
    </subcellularLocation>
</comment>
<dbReference type="Pfam" id="PF08286">
    <property type="entry name" value="Spc24"/>
    <property type="match status" value="1"/>
</dbReference>
<evidence type="ECO:0000256" key="5">
    <source>
        <dbReference type="ARBA" id="ARBA00022838"/>
    </source>
</evidence>
<dbReference type="GO" id="GO:0051301">
    <property type="term" value="P:cell division"/>
    <property type="evidence" value="ECO:0007669"/>
    <property type="project" value="UniProtKB-UniRule"/>
</dbReference>
<dbReference type="AlphaFoldDB" id="A0AA38H5C3"/>
<dbReference type="GO" id="GO:0007059">
    <property type="term" value="P:chromosome segregation"/>
    <property type="evidence" value="ECO:0007669"/>
    <property type="project" value="TreeGrafter"/>
</dbReference>
<keyword evidence="6" id="KW-0175">Coiled coil</keyword>
<evidence type="ECO:0000256" key="10">
    <source>
        <dbReference type="RuleBase" id="RU368011"/>
    </source>
</evidence>
<dbReference type="GeneID" id="77729588"/>
<dbReference type="CDD" id="cd11565">
    <property type="entry name" value="RWD_Spc24"/>
    <property type="match status" value="1"/>
</dbReference>
<comment type="caution">
    <text evidence="12">The sequence shown here is derived from an EMBL/GenBank/DDBJ whole genome shotgun (WGS) entry which is preliminary data.</text>
</comment>
<protein>
    <recommendedName>
        <fullName evidence="10">Kinetochore protein Spc24</fullName>
    </recommendedName>
</protein>
<comment type="function">
    <text evidence="10">Acts as a component of the essential kinetochore-associated NDC80 complex, which is required for chromosome segregation and spindle checkpoint activity.</text>
</comment>
<accession>A0AA38H5C3</accession>
<evidence type="ECO:0000256" key="11">
    <source>
        <dbReference type="SAM" id="MobiDB-lite"/>
    </source>
</evidence>
<dbReference type="EMBL" id="JAKWFO010000008">
    <property type="protein sequence ID" value="KAI9634310.1"/>
    <property type="molecule type" value="Genomic_DNA"/>
</dbReference>
<sequence length="223" mass="24547">MAMIASPATHAFLRSPQKSFGSEGTAGDIGEDVWGELRRVLVDVGTTLSAEDELDNLAAAEAAVIARDTERASIVSKLEAEYRQLQKQHSAAASSALRPSTVPSPSEHNDQMRHLEGQHYSTVKALTEEQATLGKKEVELGRCKSEREEVGGWKVGEEEGYESDVLRLKLLNDIGFRLLPRTDNAPVKVLIRNDAKEDVHTTTLDKTRSKAQWANLVWNLASE</sequence>
<keyword evidence="2 10" id="KW-0158">Chromosome</keyword>
<dbReference type="Proteomes" id="UP001164286">
    <property type="component" value="Unassembled WGS sequence"/>
</dbReference>
<gene>
    <name evidence="12" type="ORF">MKK02DRAFT_38986</name>
</gene>
<keyword evidence="7 10" id="KW-0539">Nucleus</keyword>
<organism evidence="12 13">
    <name type="scientific">Dioszegia hungarica</name>
    <dbReference type="NCBI Taxonomy" id="4972"/>
    <lineage>
        <taxon>Eukaryota</taxon>
        <taxon>Fungi</taxon>
        <taxon>Dikarya</taxon>
        <taxon>Basidiomycota</taxon>
        <taxon>Agaricomycotina</taxon>
        <taxon>Tremellomycetes</taxon>
        <taxon>Tremellales</taxon>
        <taxon>Bulleribasidiaceae</taxon>
        <taxon>Dioszegia</taxon>
    </lineage>
</organism>
<evidence type="ECO:0000256" key="1">
    <source>
        <dbReference type="ARBA" id="ARBA00007804"/>
    </source>
</evidence>
<reference evidence="12" key="1">
    <citation type="journal article" date="2022" name="G3 (Bethesda)">
        <title>High quality genome of the basidiomycete yeast Dioszegia hungarica PDD-24b-2 isolated from cloud water.</title>
        <authorList>
            <person name="Jarrige D."/>
            <person name="Haridas S."/>
            <person name="Bleykasten-Grosshans C."/>
            <person name="Joly M."/>
            <person name="Nadalig T."/>
            <person name="Sancelme M."/>
            <person name="Vuilleumier S."/>
            <person name="Grigoriev I.V."/>
            <person name="Amato P."/>
            <person name="Bringel F."/>
        </authorList>
    </citation>
    <scope>NUCLEOTIDE SEQUENCE</scope>
    <source>
        <strain evidence="12">PDD-24b-2</strain>
    </source>
</reference>
<evidence type="ECO:0000256" key="4">
    <source>
        <dbReference type="ARBA" id="ARBA00022776"/>
    </source>
</evidence>
<dbReference type="PANTHER" id="PTHR22142">
    <property type="match status" value="1"/>
</dbReference>
<evidence type="ECO:0000313" key="13">
    <source>
        <dbReference type="Proteomes" id="UP001164286"/>
    </source>
</evidence>
<dbReference type="Gene3D" id="3.30.160.430">
    <property type="match status" value="1"/>
</dbReference>
<keyword evidence="4 10" id="KW-0498">Mitosis</keyword>
<keyword evidence="5 10" id="KW-0995">Kinetochore</keyword>
<dbReference type="GO" id="GO:0005634">
    <property type="term" value="C:nucleus"/>
    <property type="evidence" value="ECO:0007669"/>
    <property type="project" value="UniProtKB-SubCell"/>
</dbReference>
<keyword evidence="8 10" id="KW-0131">Cell cycle</keyword>
<dbReference type="GO" id="GO:0031262">
    <property type="term" value="C:Ndc80 complex"/>
    <property type="evidence" value="ECO:0007669"/>
    <property type="project" value="TreeGrafter"/>
</dbReference>
<dbReference type="GO" id="GO:0008017">
    <property type="term" value="F:microtubule binding"/>
    <property type="evidence" value="ECO:0007669"/>
    <property type="project" value="TreeGrafter"/>
</dbReference>
<name>A0AA38H5C3_9TREE</name>
<evidence type="ECO:0000313" key="12">
    <source>
        <dbReference type="EMBL" id="KAI9634310.1"/>
    </source>
</evidence>
<evidence type="ECO:0000256" key="2">
    <source>
        <dbReference type="ARBA" id="ARBA00022454"/>
    </source>
</evidence>
<dbReference type="InterPro" id="IPR038066">
    <property type="entry name" value="Spc24_Fungi_globular_sf"/>
</dbReference>
<evidence type="ECO:0000256" key="3">
    <source>
        <dbReference type="ARBA" id="ARBA00022618"/>
    </source>
</evidence>
<keyword evidence="13" id="KW-1185">Reference proteome</keyword>
<comment type="similarity">
    <text evidence="1 10">Belongs to the SPC24 family.</text>
</comment>